<dbReference type="EMBL" id="JBEYRS010000004">
    <property type="protein sequence ID" value="MEW2362811.1"/>
    <property type="molecule type" value="Genomic_DNA"/>
</dbReference>
<dbReference type="RefSeq" id="WP_359777905.1">
    <property type="nucleotide sequence ID" value="NZ_JBEYRR010000004.1"/>
</dbReference>
<evidence type="ECO:0000256" key="1">
    <source>
        <dbReference type="PROSITE-ProRule" id="PRU00409"/>
    </source>
</evidence>
<organism evidence="4 5">
    <name type="scientific">Streptomyces huasconensis</name>
    <dbReference type="NCBI Taxonomy" id="1854574"/>
    <lineage>
        <taxon>Bacteria</taxon>
        <taxon>Bacillati</taxon>
        <taxon>Actinomycetota</taxon>
        <taxon>Actinomycetes</taxon>
        <taxon>Kitasatosporales</taxon>
        <taxon>Streptomycetaceae</taxon>
        <taxon>Streptomyces</taxon>
    </lineage>
</organism>
<keyword evidence="1" id="KW-0547">Nucleotide-binding</keyword>
<dbReference type="Gene3D" id="3.30.470.20">
    <property type="entry name" value="ATP-grasp fold, B domain"/>
    <property type="match status" value="1"/>
</dbReference>
<keyword evidence="5" id="KW-1185">Reference proteome</keyword>
<proteinExistence type="predicted"/>
<dbReference type="Proteomes" id="UP001553843">
    <property type="component" value="Unassembled WGS sequence"/>
</dbReference>
<feature type="region of interest" description="Disordered" evidence="2">
    <location>
        <begin position="413"/>
        <end position="437"/>
    </location>
</feature>
<dbReference type="SUPFAM" id="SSF56059">
    <property type="entry name" value="Glutathione synthetase ATP-binding domain-like"/>
    <property type="match status" value="1"/>
</dbReference>
<reference evidence="4 5" key="1">
    <citation type="submission" date="2024-06" db="EMBL/GenBank/DDBJ databases">
        <title>The Natural Products Discovery Center: Release of the First 8490 Sequenced Strains for Exploring Actinobacteria Biosynthetic Diversity.</title>
        <authorList>
            <person name="Kalkreuter E."/>
            <person name="Kautsar S.A."/>
            <person name="Yang D."/>
            <person name="Bader C.D."/>
            <person name="Teijaro C.N."/>
            <person name="Fluegel L."/>
            <person name="Davis C.M."/>
            <person name="Simpson J.R."/>
            <person name="Lauterbach L."/>
            <person name="Steele A.D."/>
            <person name="Gui C."/>
            <person name="Meng S."/>
            <person name="Li G."/>
            <person name="Viehrig K."/>
            <person name="Ye F."/>
            <person name="Su P."/>
            <person name="Kiefer A.F."/>
            <person name="Nichols A."/>
            <person name="Cepeda A.J."/>
            <person name="Yan W."/>
            <person name="Fan B."/>
            <person name="Jiang Y."/>
            <person name="Adhikari A."/>
            <person name="Zheng C.-J."/>
            <person name="Schuster L."/>
            <person name="Cowan T.M."/>
            <person name="Smanski M.J."/>
            <person name="Chevrette M.G."/>
            <person name="De Carvalho L.P.S."/>
            <person name="Shen B."/>
        </authorList>
    </citation>
    <scope>NUCLEOTIDE SEQUENCE [LARGE SCALE GENOMIC DNA]</scope>
    <source>
        <strain evidence="4 5">NPDC047833</strain>
    </source>
</reference>
<evidence type="ECO:0000313" key="5">
    <source>
        <dbReference type="Proteomes" id="UP001553843"/>
    </source>
</evidence>
<evidence type="ECO:0000313" key="4">
    <source>
        <dbReference type="EMBL" id="MEW2362811.1"/>
    </source>
</evidence>
<evidence type="ECO:0000256" key="2">
    <source>
        <dbReference type="SAM" id="MobiDB-lite"/>
    </source>
</evidence>
<protein>
    <submittedName>
        <fullName evidence="4">ATP-grasp domain-containing protein</fullName>
    </submittedName>
</protein>
<dbReference type="PROSITE" id="PS50975">
    <property type="entry name" value="ATP_GRASP"/>
    <property type="match status" value="1"/>
</dbReference>
<feature type="region of interest" description="Disordered" evidence="2">
    <location>
        <begin position="355"/>
        <end position="375"/>
    </location>
</feature>
<feature type="domain" description="ATP-grasp" evidence="3">
    <location>
        <begin position="130"/>
        <end position="324"/>
    </location>
</feature>
<sequence length="437" mass="46929">MTPLDTRIPAVLLRFDRNPFHHGTLGAVRSLGRAGVEVHLVADDHAGPVRRSRHLHRMHPPPAPGAPLAEVAATLRRVARHFAAPAVLIPLDDASALAVSALHAELSGRFLLPRASGDTAERVADKESLARVCARAGVAHPTTLAPESAADAVGAVARLGVPTVAKWSRPWLLPRDAGLRSTTLIGSPHEAAALFERAAEAGSRLLLQAFVPGARDADWFVHGYAGRDGVVRGGGTGRKHRSWPRSAGLTVIGEWTRNPELWSAAQQLISALDYRGVFDLDFRRDTTTGAYHLIDFNPRPGAQFRLFADGAGTDVVRALHLDLTYRPVPAPHPLEGRTFVVENYAPLTALRTLPRPRFGGRAPSPPGELAWHAGDDPAPGAALRRLWLRHVARRLRDGAARLARRVSAVFSRRTGPGGHAPALVPGQSTRERAATDA</sequence>
<keyword evidence="1" id="KW-0067">ATP-binding</keyword>
<accession>A0ABV3LV11</accession>
<comment type="caution">
    <text evidence="4">The sequence shown here is derived from an EMBL/GenBank/DDBJ whole genome shotgun (WGS) entry which is preliminary data.</text>
</comment>
<evidence type="ECO:0000259" key="3">
    <source>
        <dbReference type="PROSITE" id="PS50975"/>
    </source>
</evidence>
<dbReference type="InterPro" id="IPR011761">
    <property type="entry name" value="ATP-grasp"/>
</dbReference>
<gene>
    <name evidence="4" type="ORF">AB0887_12755</name>
</gene>
<name>A0ABV3LV11_9ACTN</name>